<protein>
    <recommendedName>
        <fullName evidence="8">Probable fructose-bisphosphate aldolase class 1</fullName>
        <ecNumber evidence="4">4.1.2.13</ecNumber>
    </recommendedName>
    <alternativeName>
        <fullName evidence="7">Fructose-bisphosphate aldolase class I</fullName>
    </alternativeName>
</protein>
<keyword evidence="5" id="KW-0324">Glycolysis</keyword>
<accession>A8PQE5</accession>
<proteinExistence type="inferred from homology"/>
<dbReference type="PANTHER" id="PTHR11627">
    <property type="entry name" value="FRUCTOSE-BISPHOSPHATE ALDOLASE"/>
    <property type="match status" value="1"/>
</dbReference>
<name>A8PQE5_9COXI</name>
<dbReference type="InterPro" id="IPR013785">
    <property type="entry name" value="Aldolase_TIM"/>
</dbReference>
<gene>
    <name evidence="9" type="ORF">RICGR_1497</name>
</gene>
<evidence type="ECO:0000313" key="9">
    <source>
        <dbReference type="EMBL" id="EDP46905.1"/>
    </source>
</evidence>
<dbReference type="Proteomes" id="UP000054075">
    <property type="component" value="Unassembled WGS sequence"/>
</dbReference>
<evidence type="ECO:0000256" key="2">
    <source>
        <dbReference type="ARBA" id="ARBA00004714"/>
    </source>
</evidence>
<dbReference type="eggNOG" id="COG3588">
    <property type="taxonomic scope" value="Bacteria"/>
</dbReference>
<dbReference type="EC" id="4.1.2.13" evidence="4"/>
<evidence type="ECO:0000256" key="3">
    <source>
        <dbReference type="ARBA" id="ARBA00010387"/>
    </source>
</evidence>
<comment type="similarity">
    <text evidence="3">Belongs to the class I fructose-bisphosphate aldolase family.</text>
</comment>
<dbReference type="AlphaFoldDB" id="A8PQE5"/>
<keyword evidence="10" id="KW-1185">Reference proteome</keyword>
<evidence type="ECO:0000256" key="5">
    <source>
        <dbReference type="ARBA" id="ARBA00023152"/>
    </source>
</evidence>
<dbReference type="Gene3D" id="3.20.20.70">
    <property type="entry name" value="Aldolase class I"/>
    <property type="match status" value="1"/>
</dbReference>
<dbReference type="RefSeq" id="WP_006035869.1">
    <property type="nucleotide sequence ID" value="NZ_AAQJ02000001.1"/>
</dbReference>
<comment type="pathway">
    <text evidence="2">Carbohydrate degradation; glycolysis; D-glyceraldehyde 3-phosphate and glycerone phosphate from D-glucose: step 4/4.</text>
</comment>
<reference evidence="9" key="2">
    <citation type="submission" date="2007-10" db="EMBL/GenBank/DDBJ databases">
        <authorList>
            <person name="Myers G.S."/>
        </authorList>
    </citation>
    <scope>NUCLEOTIDE SEQUENCE [LARGE SCALE GENOMIC DNA]</scope>
</reference>
<dbReference type="Pfam" id="PF00274">
    <property type="entry name" value="Glycolytic"/>
    <property type="match status" value="1"/>
</dbReference>
<organism evidence="9 10">
    <name type="scientific">Rickettsiella grylli</name>
    <dbReference type="NCBI Taxonomy" id="59196"/>
    <lineage>
        <taxon>Bacteria</taxon>
        <taxon>Pseudomonadati</taxon>
        <taxon>Pseudomonadota</taxon>
        <taxon>Gammaproteobacteria</taxon>
        <taxon>Legionellales</taxon>
        <taxon>Coxiellaceae</taxon>
        <taxon>Rickettsiella</taxon>
    </lineage>
</organism>
<dbReference type="SUPFAM" id="SSF51569">
    <property type="entry name" value="Aldolase"/>
    <property type="match status" value="1"/>
</dbReference>
<comment type="catalytic activity">
    <reaction evidence="1">
        <text>beta-D-fructose 1,6-bisphosphate = D-glyceraldehyde 3-phosphate + dihydroxyacetone phosphate</text>
        <dbReference type="Rhea" id="RHEA:14729"/>
        <dbReference type="ChEBI" id="CHEBI:32966"/>
        <dbReference type="ChEBI" id="CHEBI:57642"/>
        <dbReference type="ChEBI" id="CHEBI:59776"/>
        <dbReference type="EC" id="4.1.2.13"/>
    </reaction>
</comment>
<keyword evidence="6 9" id="KW-0456">Lyase</keyword>
<dbReference type="OrthoDB" id="9793595at2"/>
<evidence type="ECO:0000256" key="7">
    <source>
        <dbReference type="ARBA" id="ARBA00029799"/>
    </source>
</evidence>
<dbReference type="GO" id="GO:0004332">
    <property type="term" value="F:fructose-bisphosphate aldolase activity"/>
    <property type="evidence" value="ECO:0007669"/>
    <property type="project" value="UniProtKB-EC"/>
</dbReference>
<dbReference type="UniPathway" id="UPA00109">
    <property type="reaction ID" value="UER00183"/>
</dbReference>
<evidence type="ECO:0000256" key="8">
    <source>
        <dbReference type="ARBA" id="ARBA00072515"/>
    </source>
</evidence>
<dbReference type="FunFam" id="3.20.20.70:FF:000140">
    <property type="entry name" value="Fructose-bisphosphate aldolase"/>
    <property type="match status" value="1"/>
</dbReference>
<dbReference type="GO" id="GO:0006096">
    <property type="term" value="P:glycolytic process"/>
    <property type="evidence" value="ECO:0007669"/>
    <property type="project" value="UniProtKB-UniPathway"/>
</dbReference>
<evidence type="ECO:0000313" key="10">
    <source>
        <dbReference type="Proteomes" id="UP000054075"/>
    </source>
</evidence>
<evidence type="ECO:0000256" key="4">
    <source>
        <dbReference type="ARBA" id="ARBA00013068"/>
    </source>
</evidence>
<dbReference type="EMBL" id="AAQJ02000001">
    <property type="protein sequence ID" value="EDP46905.1"/>
    <property type="molecule type" value="Genomic_DNA"/>
</dbReference>
<sequence length="347" mass="38343">MATHELEGTIQRLTIHGKGILAADESQATIAKRFSPLHIESTAENRRHYRELLFTTPGIEAFISGVILHEETLGQKTKDGLLFSDYLDNEGIVPGIKVDKGLISLNTEEKMTQGLDGLAERLLTYKNLGACFAKWRAVFSISNTLPSSLAITANTQALARYASICQHNGVVPIVEPELLIEGDHSLSRCAEATETVLYSVFEELHKHHILLECMLLKPSMVIAGNQYTPQPHIAEVAAATLKILRRTVPAAVPSINFLSGGQSPEAATAHLNTMNKLQPSRHPWRLSFSYARALQEPALKIWNGKAHNIKAAQRAFYKRAKLNAAACKGHYQSSMEKEEKEVETNFV</sequence>
<reference evidence="9" key="1">
    <citation type="submission" date="2006-04" db="EMBL/GenBank/DDBJ databases">
        <authorList>
            <person name="Seshadri R."/>
            <person name="Federici B.A."/>
        </authorList>
    </citation>
    <scope>NUCLEOTIDE SEQUENCE [LARGE SCALE GENOMIC DNA]</scope>
</reference>
<evidence type="ECO:0000256" key="6">
    <source>
        <dbReference type="ARBA" id="ARBA00023239"/>
    </source>
</evidence>
<dbReference type="STRING" id="59196.RICGR_1497"/>
<evidence type="ECO:0000256" key="1">
    <source>
        <dbReference type="ARBA" id="ARBA00000441"/>
    </source>
</evidence>
<dbReference type="NCBIfam" id="NF033379">
    <property type="entry name" value="FrucBisAld_I"/>
    <property type="match status" value="1"/>
</dbReference>
<comment type="caution">
    <text evidence="9">The sequence shown here is derived from an EMBL/GenBank/DDBJ whole genome shotgun (WGS) entry which is preliminary data.</text>
</comment>
<dbReference type="InterPro" id="IPR000741">
    <property type="entry name" value="FBA_I"/>
</dbReference>